<sequence>MAHVAQETDSYFERTTAEGRKLTYHLEVVQKPQRARACGSGPRSSADRRPVDPPPVVKLTVHHGNVDITASYEANFMLFASLEFSRPVAAGRGMLNTVHCPVLTGVCVAGAAYLAKPYAAAYFIFSDLSVRHEGWYRLKFHLFEQNKRKEDLDLNIPLSNMIESTSENPQPPNSQEQMANRMYVYSEPFQVFSAKKFPGLQNSTQLSQQLADQGIRVRIRREIRQRTDKGRKGTGKYPEDEQRSIRSLSHDRAGSIDGYAYPPDTRRPSVDSSASQSYGPSRHQSFSQSTISSPITAVPSSQYSQPSYNPGEPISAAPADPWNSQYSSPLSQHPPQSMPPPQLQRPAYATPTPPPNLPSIASMINPAPEPVRPQGGYYAVPSPAAKKRVLNKRDGDTSLALKDRARPSLTPNVPTFSMDGRLSGGLGAKFPLASGEDVIEADDDDDDGSHSDGSEDDILNLTHTYKRAAGGYAYVPRV</sequence>
<organism evidence="1 2">
    <name type="scientific">Neophaeococcomyces mojaviensis</name>
    <dbReference type="NCBI Taxonomy" id="3383035"/>
    <lineage>
        <taxon>Eukaryota</taxon>
        <taxon>Fungi</taxon>
        <taxon>Dikarya</taxon>
        <taxon>Ascomycota</taxon>
        <taxon>Pezizomycotina</taxon>
        <taxon>Eurotiomycetes</taxon>
        <taxon>Chaetothyriomycetidae</taxon>
        <taxon>Chaetothyriales</taxon>
        <taxon>Chaetothyriales incertae sedis</taxon>
        <taxon>Neophaeococcomyces</taxon>
    </lineage>
</organism>
<protein>
    <submittedName>
        <fullName evidence="1">Uncharacterized protein</fullName>
    </submittedName>
</protein>
<reference evidence="1" key="1">
    <citation type="submission" date="2022-10" db="EMBL/GenBank/DDBJ databases">
        <title>Culturing micro-colonial fungi from biological soil crusts in the Mojave desert and describing Neophaeococcomyces mojavensis, and introducing the new genera and species Taxawa tesnikishii.</title>
        <authorList>
            <person name="Kurbessoian T."/>
            <person name="Stajich J.E."/>
        </authorList>
    </citation>
    <scope>NUCLEOTIDE SEQUENCE</scope>
    <source>
        <strain evidence="1">JES_112</strain>
    </source>
</reference>
<evidence type="ECO:0000313" key="2">
    <source>
        <dbReference type="Proteomes" id="UP001172386"/>
    </source>
</evidence>
<dbReference type="EMBL" id="JAPDRQ010000021">
    <property type="protein sequence ID" value="KAJ9661633.1"/>
    <property type="molecule type" value="Genomic_DNA"/>
</dbReference>
<comment type="caution">
    <text evidence="1">The sequence shown here is derived from an EMBL/GenBank/DDBJ whole genome shotgun (WGS) entry which is preliminary data.</text>
</comment>
<accession>A0ACC3AFV1</accession>
<evidence type="ECO:0000313" key="1">
    <source>
        <dbReference type="EMBL" id="KAJ9661633.1"/>
    </source>
</evidence>
<dbReference type="Proteomes" id="UP001172386">
    <property type="component" value="Unassembled WGS sequence"/>
</dbReference>
<name>A0ACC3AFV1_9EURO</name>
<keyword evidence="2" id="KW-1185">Reference proteome</keyword>
<proteinExistence type="predicted"/>
<gene>
    <name evidence="1" type="ORF">H2198_001809</name>
</gene>